<keyword evidence="12" id="KW-1185">Reference proteome</keyword>
<evidence type="ECO:0000256" key="1">
    <source>
        <dbReference type="ARBA" id="ARBA00004609"/>
    </source>
</evidence>
<evidence type="ECO:0000256" key="5">
    <source>
        <dbReference type="ARBA" id="ARBA00022729"/>
    </source>
</evidence>
<feature type="compositionally biased region" description="Gly residues" evidence="10">
    <location>
        <begin position="422"/>
        <end position="432"/>
    </location>
</feature>
<comment type="subcellular location">
    <subcellularLocation>
        <location evidence="1 9">Cell membrane</location>
        <topology evidence="1 9">Lipid-anchor</topology>
        <topology evidence="1 9">GPI-anchor</topology>
    </subcellularLocation>
</comment>
<dbReference type="EC" id="2.4.1.-" evidence="9"/>
<feature type="signal peptide" evidence="9">
    <location>
        <begin position="1"/>
        <end position="17"/>
    </location>
</feature>
<feature type="chain" id="PRO_5023976718" description="1,3-beta-glucanosyltransferase" evidence="9">
    <location>
        <begin position="18"/>
        <end position="475"/>
    </location>
</feature>
<reference evidence="11 12" key="1">
    <citation type="submission" date="2019-09" db="EMBL/GenBank/DDBJ databases">
        <title>Draft genome of the ectomycorrhizal ascomycete Sphaerosporella brunnea.</title>
        <authorList>
            <consortium name="DOE Joint Genome Institute"/>
            <person name="Benucci G.M."/>
            <person name="Marozzi G."/>
            <person name="Antonielli L."/>
            <person name="Sanchez S."/>
            <person name="Marco P."/>
            <person name="Wang X."/>
            <person name="Falini L.B."/>
            <person name="Barry K."/>
            <person name="Haridas S."/>
            <person name="Lipzen A."/>
            <person name="Labutti K."/>
            <person name="Grigoriev I.V."/>
            <person name="Murat C."/>
            <person name="Martin F."/>
            <person name="Albertini E."/>
            <person name="Donnini D."/>
            <person name="Bonito G."/>
        </authorList>
    </citation>
    <scope>NUCLEOTIDE SEQUENCE [LARGE SCALE GENOMIC DNA]</scope>
    <source>
        <strain evidence="11 12">Sb_GMNB300</strain>
    </source>
</reference>
<dbReference type="GO" id="GO:0031505">
    <property type="term" value="P:fungal-type cell wall organization"/>
    <property type="evidence" value="ECO:0007669"/>
    <property type="project" value="TreeGrafter"/>
</dbReference>
<accession>A0A5J5F338</accession>
<keyword evidence="7" id="KW-0325">Glycoprotein</keyword>
<dbReference type="InterPro" id="IPR004886">
    <property type="entry name" value="Glucanosyltransferase"/>
</dbReference>
<name>A0A5J5F338_9PEZI</name>
<organism evidence="11 12">
    <name type="scientific">Sphaerosporella brunnea</name>
    <dbReference type="NCBI Taxonomy" id="1250544"/>
    <lineage>
        <taxon>Eukaryota</taxon>
        <taxon>Fungi</taxon>
        <taxon>Dikarya</taxon>
        <taxon>Ascomycota</taxon>
        <taxon>Pezizomycotina</taxon>
        <taxon>Pezizomycetes</taxon>
        <taxon>Pezizales</taxon>
        <taxon>Pyronemataceae</taxon>
        <taxon>Sphaerosporella</taxon>
    </lineage>
</organism>
<gene>
    <name evidence="11" type="ORF">FN846DRAFT_938221</name>
</gene>
<comment type="similarity">
    <text evidence="2 9">Belongs to the glycosyl hydrolase 72 family.</text>
</comment>
<dbReference type="FunFam" id="3.20.20.80:FF:000032">
    <property type="entry name" value="1,3-beta-glucanosyltransferase"/>
    <property type="match status" value="1"/>
</dbReference>
<dbReference type="GO" id="GO:0042124">
    <property type="term" value="F:1,3-beta-glucanosyltransferase activity"/>
    <property type="evidence" value="ECO:0007669"/>
    <property type="project" value="TreeGrafter"/>
</dbReference>
<dbReference type="GO" id="GO:0098552">
    <property type="term" value="C:side of membrane"/>
    <property type="evidence" value="ECO:0007669"/>
    <property type="project" value="UniProtKB-KW"/>
</dbReference>
<dbReference type="Pfam" id="PF03198">
    <property type="entry name" value="Glyco_hydro_72"/>
    <property type="match status" value="1"/>
</dbReference>
<evidence type="ECO:0000256" key="6">
    <source>
        <dbReference type="ARBA" id="ARBA00023136"/>
    </source>
</evidence>
<evidence type="ECO:0000256" key="9">
    <source>
        <dbReference type="RuleBase" id="RU361209"/>
    </source>
</evidence>
<evidence type="ECO:0000256" key="8">
    <source>
        <dbReference type="ARBA" id="ARBA00023288"/>
    </source>
</evidence>
<dbReference type="Proteomes" id="UP000326924">
    <property type="component" value="Unassembled WGS sequence"/>
</dbReference>
<keyword evidence="8 9" id="KW-0449">Lipoprotein</keyword>
<proteinExistence type="inferred from homology"/>
<evidence type="ECO:0000313" key="12">
    <source>
        <dbReference type="Proteomes" id="UP000326924"/>
    </source>
</evidence>
<evidence type="ECO:0000256" key="7">
    <source>
        <dbReference type="ARBA" id="ARBA00023180"/>
    </source>
</evidence>
<comment type="function">
    <text evidence="9">Splits internally a 1,3-beta-glucan molecule and transfers the newly generated reducing end (the donor) to the non-reducing end of another 1,3-beta-glucan molecule (the acceptor) forming a 1,3-beta linkage, resulting in the elongation of 1,3-beta-glucan chains in the cell wall.</text>
</comment>
<keyword evidence="6 9" id="KW-0472">Membrane</keyword>
<dbReference type="GO" id="GO:0005886">
    <property type="term" value="C:plasma membrane"/>
    <property type="evidence" value="ECO:0007669"/>
    <property type="project" value="UniProtKB-SubCell"/>
</dbReference>
<sequence length="475" mass="52241">MRLSTLLIAALSGVASAAIESVVMKDRHFYTESGKPFFIRGVDYQPGGSAEFEKGHDPLSDINTCARDIYMFQQLGINTIRVYSVDPSLNHDECMTLLAQAGIYLVLDVNTPLQNQHLNNQEPWTTYNPWYLEHVFSVIEVFSGYANTLAFLCGNEVVFEKVSAKTSPNYIKAVVRDMKGYIERHVGRVIPVGYSNADDLNYRISLAKYLECGPEGYIDFFGVNSYQWCGHNTFEGSGYDKLVEDYSDMSIPIFFTEFGCNEVRPREWEEVDALYGNNMTGVFSGGLVYEYSQEANDYGLVDIAKNGQVKTRDDFMSLQKAYAALPKDIKVPSDVKLNKRPATCPPSDDPVFDHITANHTLPWTLGEDMIKKGVADKAKRGKFVTVSTRATNYNIVIDGKVVENKDVKMTVKTSDQKVLSPGGHGQNTGGWDGNTPAADSNTAKTGTETSAAAAVGGQKAIVGSLVAVAVAFGFL</sequence>
<evidence type="ECO:0000256" key="2">
    <source>
        <dbReference type="ARBA" id="ARBA00007528"/>
    </source>
</evidence>
<dbReference type="OrthoDB" id="421038at2759"/>
<dbReference type="PANTHER" id="PTHR31468">
    <property type="entry name" value="1,3-BETA-GLUCANOSYLTRANSFERASE GAS1"/>
    <property type="match status" value="1"/>
</dbReference>
<dbReference type="Gene3D" id="3.20.20.80">
    <property type="entry name" value="Glycosidases"/>
    <property type="match status" value="1"/>
</dbReference>
<comment type="caution">
    <text evidence="11">The sequence shown here is derived from an EMBL/GenBank/DDBJ whole genome shotgun (WGS) entry which is preliminary data.</text>
</comment>
<dbReference type="InParanoid" id="A0A5J5F338"/>
<dbReference type="SUPFAM" id="SSF51445">
    <property type="entry name" value="(Trans)glycosidases"/>
    <property type="match status" value="1"/>
</dbReference>
<feature type="region of interest" description="Disordered" evidence="10">
    <location>
        <begin position="416"/>
        <end position="445"/>
    </location>
</feature>
<dbReference type="PANTHER" id="PTHR31468:SF14">
    <property type="entry name" value="1,3-BETA-GLUCANOSYLTRANSFERASE GAS4"/>
    <property type="match status" value="1"/>
</dbReference>
<keyword evidence="5 9" id="KW-0732">Signal</keyword>
<dbReference type="FunCoup" id="A0A5J5F338">
    <property type="interactions" value="24"/>
</dbReference>
<dbReference type="AlphaFoldDB" id="A0A5J5F338"/>
<dbReference type="InterPro" id="IPR017853">
    <property type="entry name" value="GH"/>
</dbReference>
<keyword evidence="4 9" id="KW-0808">Transferase</keyword>
<protein>
    <recommendedName>
        <fullName evidence="9">1,3-beta-glucanosyltransferase</fullName>
        <ecNumber evidence="9">2.4.1.-</ecNumber>
    </recommendedName>
</protein>
<dbReference type="EMBL" id="VXIS01000043">
    <property type="protein sequence ID" value="KAA8910696.1"/>
    <property type="molecule type" value="Genomic_DNA"/>
</dbReference>
<keyword evidence="3 9" id="KW-0336">GPI-anchor</keyword>
<evidence type="ECO:0000313" key="11">
    <source>
        <dbReference type="EMBL" id="KAA8910696.1"/>
    </source>
</evidence>
<evidence type="ECO:0000256" key="10">
    <source>
        <dbReference type="SAM" id="MobiDB-lite"/>
    </source>
</evidence>
<evidence type="ECO:0000256" key="4">
    <source>
        <dbReference type="ARBA" id="ARBA00022679"/>
    </source>
</evidence>
<dbReference type="GO" id="GO:0071970">
    <property type="term" value="P:fungal-type cell wall (1-&gt;3)-beta-D-glucan biosynthetic process"/>
    <property type="evidence" value="ECO:0007669"/>
    <property type="project" value="TreeGrafter"/>
</dbReference>
<evidence type="ECO:0000256" key="3">
    <source>
        <dbReference type="ARBA" id="ARBA00022622"/>
    </source>
</evidence>